<dbReference type="PANTHER" id="PTHR33281">
    <property type="entry name" value="UPF0187 PROTEIN YNEE"/>
    <property type="match status" value="1"/>
</dbReference>
<dbReference type="EMBL" id="FPKR01000012">
    <property type="protein sequence ID" value="SFZ78480.1"/>
    <property type="molecule type" value="Genomic_DNA"/>
</dbReference>
<gene>
    <name evidence="10" type="ORF">SAMN02745887_03007</name>
</gene>
<dbReference type="RefSeq" id="WP_072429490.1">
    <property type="nucleotide sequence ID" value="NZ_FPKR01000012.1"/>
</dbReference>
<dbReference type="OrthoDB" id="445589at2"/>
<keyword evidence="11" id="KW-1185">Reference proteome</keyword>
<evidence type="ECO:0000256" key="9">
    <source>
        <dbReference type="SAM" id="Phobius"/>
    </source>
</evidence>
<comment type="similarity">
    <text evidence="8">Belongs to the anion channel-forming bestrophin (TC 1.A.46) family.</text>
</comment>
<dbReference type="GO" id="GO:0005886">
    <property type="term" value="C:plasma membrane"/>
    <property type="evidence" value="ECO:0007669"/>
    <property type="project" value="UniProtKB-SubCell"/>
</dbReference>
<evidence type="ECO:0000256" key="1">
    <source>
        <dbReference type="ARBA" id="ARBA00004651"/>
    </source>
</evidence>
<evidence type="ECO:0000256" key="4">
    <source>
        <dbReference type="ARBA" id="ARBA00022692"/>
    </source>
</evidence>
<dbReference type="PANTHER" id="PTHR33281:SF19">
    <property type="entry name" value="VOLTAGE-DEPENDENT ANION CHANNEL-FORMING PROTEIN YNEE"/>
    <property type="match status" value="1"/>
</dbReference>
<dbReference type="Pfam" id="PF25539">
    <property type="entry name" value="Bestrophin_2"/>
    <property type="match status" value="1"/>
</dbReference>
<organism evidence="10 11">
    <name type="scientific">Chitinimonas taiwanensis DSM 18899</name>
    <dbReference type="NCBI Taxonomy" id="1121279"/>
    <lineage>
        <taxon>Bacteria</taxon>
        <taxon>Pseudomonadati</taxon>
        <taxon>Pseudomonadota</taxon>
        <taxon>Betaproteobacteria</taxon>
        <taxon>Neisseriales</taxon>
        <taxon>Chitinibacteraceae</taxon>
        <taxon>Chitinimonas</taxon>
    </lineage>
</organism>
<dbReference type="InterPro" id="IPR044669">
    <property type="entry name" value="YneE/VCCN1/2-like"/>
</dbReference>
<keyword evidence="4 9" id="KW-0812">Transmembrane</keyword>
<keyword evidence="6" id="KW-0406">Ion transport</keyword>
<evidence type="ECO:0000256" key="3">
    <source>
        <dbReference type="ARBA" id="ARBA00022475"/>
    </source>
</evidence>
<protein>
    <submittedName>
        <fullName evidence="10">Putative membrane protein</fullName>
    </submittedName>
</protein>
<name>A0A1K2HNT9_9NEIS</name>
<comment type="subcellular location">
    <subcellularLocation>
        <location evidence="1">Cell membrane</location>
        <topology evidence="1">Multi-pass membrane protein</topology>
    </subcellularLocation>
</comment>
<keyword evidence="5 9" id="KW-1133">Transmembrane helix</keyword>
<evidence type="ECO:0000256" key="5">
    <source>
        <dbReference type="ARBA" id="ARBA00022989"/>
    </source>
</evidence>
<dbReference type="STRING" id="1121279.SAMN02745887_03007"/>
<evidence type="ECO:0000313" key="10">
    <source>
        <dbReference type="EMBL" id="SFZ78480.1"/>
    </source>
</evidence>
<dbReference type="Proteomes" id="UP000186513">
    <property type="component" value="Unassembled WGS sequence"/>
</dbReference>
<evidence type="ECO:0000256" key="7">
    <source>
        <dbReference type="ARBA" id="ARBA00023136"/>
    </source>
</evidence>
<keyword evidence="2" id="KW-0813">Transport</keyword>
<reference evidence="10 11" key="1">
    <citation type="submission" date="2016-11" db="EMBL/GenBank/DDBJ databases">
        <authorList>
            <person name="Jaros S."/>
            <person name="Januszkiewicz K."/>
            <person name="Wedrychowicz H."/>
        </authorList>
    </citation>
    <scope>NUCLEOTIDE SEQUENCE [LARGE SCALE GENOMIC DNA]</scope>
    <source>
        <strain evidence="10 11">DSM 18899</strain>
    </source>
</reference>
<evidence type="ECO:0000256" key="8">
    <source>
        <dbReference type="ARBA" id="ARBA00034708"/>
    </source>
</evidence>
<evidence type="ECO:0000313" key="11">
    <source>
        <dbReference type="Proteomes" id="UP000186513"/>
    </source>
</evidence>
<accession>A0A1K2HNT9</accession>
<evidence type="ECO:0000256" key="6">
    <source>
        <dbReference type="ARBA" id="ARBA00023065"/>
    </source>
</evidence>
<proteinExistence type="inferred from homology"/>
<dbReference type="AlphaFoldDB" id="A0A1K2HNT9"/>
<feature type="transmembrane region" description="Helical" evidence="9">
    <location>
        <begin position="50"/>
        <end position="70"/>
    </location>
</feature>
<evidence type="ECO:0000256" key="2">
    <source>
        <dbReference type="ARBA" id="ARBA00022448"/>
    </source>
</evidence>
<dbReference type="GO" id="GO:0005254">
    <property type="term" value="F:chloride channel activity"/>
    <property type="evidence" value="ECO:0007669"/>
    <property type="project" value="InterPro"/>
</dbReference>
<keyword evidence="7 9" id="KW-0472">Membrane</keyword>
<keyword evidence="3" id="KW-1003">Cell membrane</keyword>
<sequence length="304" mass="33649">MIVRPRPHWLRLLFVWRGSLLLRILPQLALVVLLASAVTLSHGELADRKITLTATPFTLIGIALAIFLAFRNNASYDRYWEARKLWGVLLIESRALARQLLTLPKQAPEHTHAAIDLIIASVVALRQQLREENKPAELAGWMSAAEFARLQAARAKPSFILLLLGERLRALREAGALSDWLLPPLEAHIDALSAAIGGCERIAGTPLPFAYSVILHRTVYMFCALLPFGLVDSIGAMTPLMVGFVAYTFFALEAIGEEIEEPFGTSANDLPLDALSRGIELNLRELRGETDLPLPPQPIDFILR</sequence>
<feature type="transmembrane region" description="Helical" evidence="9">
    <location>
        <begin position="20"/>
        <end position="38"/>
    </location>
</feature>